<evidence type="ECO:0000256" key="3">
    <source>
        <dbReference type="ARBA" id="ARBA00022801"/>
    </source>
</evidence>
<dbReference type="SMART" id="SM00646">
    <property type="entry name" value="Ami_3"/>
    <property type="match status" value="1"/>
</dbReference>
<dbReference type="Pfam" id="PF11741">
    <property type="entry name" value="AMIN"/>
    <property type="match status" value="1"/>
</dbReference>
<proteinExistence type="predicted"/>
<dbReference type="AlphaFoldDB" id="A0A1I7NH06"/>
<dbReference type="STRING" id="51670.SAMN04488557_2162"/>
<dbReference type="EMBL" id="FPCH01000002">
    <property type="protein sequence ID" value="SFV33945.1"/>
    <property type="molecule type" value="Genomic_DNA"/>
</dbReference>
<dbReference type="Pfam" id="PF01520">
    <property type="entry name" value="Amidase_3"/>
    <property type="match status" value="1"/>
</dbReference>
<protein>
    <recommendedName>
        <fullName evidence="2">N-acetylmuramoyl-L-alanine amidase</fullName>
        <ecNumber evidence="2">3.5.1.28</ecNumber>
    </recommendedName>
</protein>
<dbReference type="InterPro" id="IPR002508">
    <property type="entry name" value="MurNAc-LAA_cat"/>
</dbReference>
<dbReference type="PANTHER" id="PTHR30404">
    <property type="entry name" value="N-ACETYLMURAMOYL-L-ALANINE AMIDASE"/>
    <property type="match status" value="1"/>
</dbReference>
<feature type="signal peptide" evidence="4">
    <location>
        <begin position="1"/>
        <end position="27"/>
    </location>
</feature>
<dbReference type="Gene3D" id="3.40.630.40">
    <property type="entry name" value="Zn-dependent exopeptidases"/>
    <property type="match status" value="1"/>
</dbReference>
<evidence type="ECO:0000313" key="6">
    <source>
        <dbReference type="EMBL" id="SFV33945.1"/>
    </source>
</evidence>
<dbReference type="InterPro" id="IPR021731">
    <property type="entry name" value="AMIN_dom"/>
</dbReference>
<evidence type="ECO:0000256" key="1">
    <source>
        <dbReference type="ARBA" id="ARBA00001561"/>
    </source>
</evidence>
<dbReference type="PANTHER" id="PTHR30404:SF0">
    <property type="entry name" value="N-ACETYLMURAMOYL-L-ALANINE AMIDASE AMIC"/>
    <property type="match status" value="1"/>
</dbReference>
<dbReference type="RefSeq" id="WP_092867679.1">
    <property type="nucleotide sequence ID" value="NZ_FPCH01000002.1"/>
</dbReference>
<feature type="chain" id="PRO_5011613756" description="N-acetylmuramoyl-L-alanine amidase" evidence="4">
    <location>
        <begin position="28"/>
        <end position="434"/>
    </location>
</feature>
<evidence type="ECO:0000256" key="2">
    <source>
        <dbReference type="ARBA" id="ARBA00011901"/>
    </source>
</evidence>
<keyword evidence="7" id="KW-1185">Reference proteome</keyword>
<dbReference type="CDD" id="cd02696">
    <property type="entry name" value="MurNAc-LAA"/>
    <property type="match status" value="1"/>
</dbReference>
<evidence type="ECO:0000256" key="4">
    <source>
        <dbReference type="SAM" id="SignalP"/>
    </source>
</evidence>
<accession>A0A1I7NH06</accession>
<name>A0A1I7NH06_9HYPH</name>
<feature type="domain" description="MurNAc-LAA" evidence="5">
    <location>
        <begin position="259"/>
        <end position="422"/>
    </location>
</feature>
<keyword evidence="4" id="KW-0732">Signal</keyword>
<dbReference type="Proteomes" id="UP000199423">
    <property type="component" value="Unassembled WGS sequence"/>
</dbReference>
<dbReference type="GO" id="GO:0008745">
    <property type="term" value="F:N-acetylmuramoyl-L-alanine amidase activity"/>
    <property type="evidence" value="ECO:0007669"/>
    <property type="project" value="UniProtKB-EC"/>
</dbReference>
<dbReference type="GO" id="GO:0030288">
    <property type="term" value="C:outer membrane-bounded periplasmic space"/>
    <property type="evidence" value="ECO:0007669"/>
    <property type="project" value="TreeGrafter"/>
</dbReference>
<reference evidence="7" key="1">
    <citation type="submission" date="2016-10" db="EMBL/GenBank/DDBJ databases">
        <authorList>
            <person name="Varghese N."/>
            <person name="Submissions S."/>
        </authorList>
    </citation>
    <scope>NUCLEOTIDE SEQUENCE [LARGE SCALE GENOMIC DNA]</scope>
    <source>
        <strain evidence="7">DSM 1565</strain>
    </source>
</reference>
<dbReference type="OrthoDB" id="9806267at2"/>
<comment type="catalytic activity">
    <reaction evidence="1">
        <text>Hydrolyzes the link between N-acetylmuramoyl residues and L-amino acid residues in certain cell-wall glycopeptides.</text>
        <dbReference type="EC" id="3.5.1.28"/>
    </reaction>
</comment>
<keyword evidence="3" id="KW-0378">Hydrolase</keyword>
<evidence type="ECO:0000259" key="5">
    <source>
        <dbReference type="SMART" id="SM00646"/>
    </source>
</evidence>
<dbReference type="SUPFAM" id="SSF53187">
    <property type="entry name" value="Zn-dependent exopeptidases"/>
    <property type="match status" value="1"/>
</dbReference>
<dbReference type="GO" id="GO:0009253">
    <property type="term" value="P:peptidoglycan catabolic process"/>
    <property type="evidence" value="ECO:0007669"/>
    <property type="project" value="InterPro"/>
</dbReference>
<dbReference type="EC" id="3.5.1.28" evidence="2"/>
<evidence type="ECO:0000313" key="7">
    <source>
        <dbReference type="Proteomes" id="UP000199423"/>
    </source>
</evidence>
<dbReference type="InterPro" id="IPR050695">
    <property type="entry name" value="N-acetylmuramoyl_amidase_3"/>
</dbReference>
<gene>
    <name evidence="6" type="ORF">SAMN04488557_2162</name>
</gene>
<dbReference type="Gene3D" id="2.60.40.3500">
    <property type="match status" value="1"/>
</dbReference>
<sequence>MRCSARRSICSVFAAAFAAGAVCPAYAASKAPDTTTAQNADVQTAAVSPASTSGPAKGATGTRFVIGLESKVDYQVFALANPNRVVVELPGVNVRLPTLEGKQPAGLVKSFRAGLAARGKTRVVIDVTEPAVIESSKISKDKDGRYLLSLAILPAAAALPDPRKSLAKPSALGASDLQPPSPRLAETPRERAAKAFKQIIVLDPGHGGNDSGAMKFGTVEKEVVLKFGLVLRDLLEKTGRYKVLMTRSDDTFIPLDERTKYAERNKANLFIAIHADYSDNGSRARGATIYSLRDGVAKSLERSAKGNSAQMVLSADEIDTVKSANGDVGTVKDILADLANRDLEMTRERSGMFAKTVIENMGESTPLRQEPEQQAAFRVLKTAQFPSVLIELAYVTNQQDASNLKSDEWRGKVAQSIATAIDNYFSHDIARLPM</sequence>
<organism evidence="6 7">
    <name type="scientific">Hyphomicrobium facile</name>
    <dbReference type="NCBI Taxonomy" id="51670"/>
    <lineage>
        <taxon>Bacteria</taxon>
        <taxon>Pseudomonadati</taxon>
        <taxon>Pseudomonadota</taxon>
        <taxon>Alphaproteobacteria</taxon>
        <taxon>Hyphomicrobiales</taxon>
        <taxon>Hyphomicrobiaceae</taxon>
        <taxon>Hyphomicrobium</taxon>
    </lineage>
</organism>